<feature type="domain" description="EamA" evidence="7">
    <location>
        <begin position="9"/>
        <end position="145"/>
    </location>
</feature>
<feature type="transmembrane region" description="Helical" evidence="6">
    <location>
        <begin position="72"/>
        <end position="92"/>
    </location>
</feature>
<reference evidence="8 9" key="1">
    <citation type="submission" date="2024-09" db="EMBL/GenBank/DDBJ databases">
        <authorList>
            <person name="Zhang Z.-H."/>
        </authorList>
    </citation>
    <scope>NUCLEOTIDE SEQUENCE [LARGE SCALE GENOMIC DNA]</scope>
    <source>
        <strain evidence="8 9">HHTR114</strain>
    </source>
</reference>
<dbReference type="RefSeq" id="WP_379879484.1">
    <property type="nucleotide sequence ID" value="NZ_JBHPON010000001.1"/>
</dbReference>
<feature type="transmembrane region" description="Helical" evidence="6">
    <location>
        <begin position="220"/>
        <end position="240"/>
    </location>
</feature>
<feature type="transmembrane region" description="Helical" evidence="6">
    <location>
        <begin position="252"/>
        <end position="271"/>
    </location>
</feature>
<gene>
    <name evidence="8" type="ORF">ACFMB1_06510</name>
</gene>
<dbReference type="Pfam" id="PF00892">
    <property type="entry name" value="EamA"/>
    <property type="match status" value="2"/>
</dbReference>
<feature type="domain" description="EamA" evidence="7">
    <location>
        <begin position="158"/>
        <end position="293"/>
    </location>
</feature>
<dbReference type="SUPFAM" id="SSF103481">
    <property type="entry name" value="Multidrug resistance efflux transporter EmrE"/>
    <property type="match status" value="2"/>
</dbReference>
<dbReference type="InterPro" id="IPR037185">
    <property type="entry name" value="EmrE-like"/>
</dbReference>
<evidence type="ECO:0000259" key="7">
    <source>
        <dbReference type="Pfam" id="PF00892"/>
    </source>
</evidence>
<dbReference type="InterPro" id="IPR000620">
    <property type="entry name" value="EamA_dom"/>
</dbReference>
<keyword evidence="3 6" id="KW-0812">Transmembrane</keyword>
<feature type="transmembrane region" description="Helical" evidence="6">
    <location>
        <begin position="43"/>
        <end position="60"/>
    </location>
</feature>
<feature type="transmembrane region" description="Helical" evidence="6">
    <location>
        <begin position="131"/>
        <end position="149"/>
    </location>
</feature>
<evidence type="ECO:0000256" key="6">
    <source>
        <dbReference type="SAM" id="Phobius"/>
    </source>
</evidence>
<sequence>MHPSFRHTSGLALAAAGATLFSLKGVAMKIAFTQGANVEQMMSLRMGIALPFFLWIGWRAAKRREVKPAPRLIATAAALGVLSYYVCTWLDFTGLKYISAQLERLILFLYPTVVALFAWIAYGDRITWRHGLALLLSYGGVALLALNEFKDAGPNAALGAGLVFTAAVLFAFYVTASKPAITKLGSPLFISIAMSAAAVPILIHSFAISAFETAPLSPEILMIGVFLAVLCTVAPGLMIAEAIARIGPGLTSATGGIGPASTALAAALILHEPFGPPQALALVLTVTGVMLLTKPVAQTRQIPRP</sequence>
<dbReference type="EMBL" id="JBHPON010000001">
    <property type="protein sequence ID" value="MFC6035189.1"/>
    <property type="molecule type" value="Genomic_DNA"/>
</dbReference>
<protein>
    <submittedName>
        <fullName evidence="8">DMT family transporter</fullName>
    </submittedName>
</protein>
<evidence type="ECO:0000256" key="3">
    <source>
        <dbReference type="ARBA" id="ARBA00022692"/>
    </source>
</evidence>
<keyword evidence="9" id="KW-1185">Reference proteome</keyword>
<comment type="subcellular location">
    <subcellularLocation>
        <location evidence="1">Membrane</location>
        <topology evidence="1">Multi-pass membrane protein</topology>
    </subcellularLocation>
</comment>
<evidence type="ECO:0000256" key="2">
    <source>
        <dbReference type="ARBA" id="ARBA00007362"/>
    </source>
</evidence>
<keyword evidence="4 6" id="KW-1133">Transmembrane helix</keyword>
<evidence type="ECO:0000313" key="8">
    <source>
        <dbReference type="EMBL" id="MFC6035189.1"/>
    </source>
</evidence>
<dbReference type="Gene3D" id="1.10.3730.20">
    <property type="match status" value="1"/>
</dbReference>
<name>A0ABW1KTB1_9PROT</name>
<evidence type="ECO:0000313" key="9">
    <source>
        <dbReference type="Proteomes" id="UP001596116"/>
    </source>
</evidence>
<organism evidence="8 9">
    <name type="scientific">Hyphococcus aureus</name>
    <dbReference type="NCBI Taxonomy" id="2666033"/>
    <lineage>
        <taxon>Bacteria</taxon>
        <taxon>Pseudomonadati</taxon>
        <taxon>Pseudomonadota</taxon>
        <taxon>Alphaproteobacteria</taxon>
        <taxon>Parvularculales</taxon>
        <taxon>Parvularculaceae</taxon>
        <taxon>Hyphococcus</taxon>
    </lineage>
</organism>
<dbReference type="PANTHER" id="PTHR32322:SF2">
    <property type="entry name" value="EAMA DOMAIN-CONTAINING PROTEIN"/>
    <property type="match status" value="1"/>
</dbReference>
<dbReference type="PANTHER" id="PTHR32322">
    <property type="entry name" value="INNER MEMBRANE TRANSPORTER"/>
    <property type="match status" value="1"/>
</dbReference>
<comment type="caution">
    <text evidence="8">The sequence shown here is derived from an EMBL/GenBank/DDBJ whole genome shotgun (WGS) entry which is preliminary data.</text>
</comment>
<feature type="transmembrane region" description="Helical" evidence="6">
    <location>
        <begin position="277"/>
        <end position="297"/>
    </location>
</feature>
<evidence type="ECO:0000256" key="4">
    <source>
        <dbReference type="ARBA" id="ARBA00022989"/>
    </source>
</evidence>
<proteinExistence type="inferred from homology"/>
<feature type="transmembrane region" description="Helical" evidence="6">
    <location>
        <begin position="155"/>
        <end position="176"/>
    </location>
</feature>
<accession>A0ABW1KTB1</accession>
<comment type="similarity">
    <text evidence="2">Belongs to the EamA transporter family.</text>
</comment>
<dbReference type="Proteomes" id="UP001596116">
    <property type="component" value="Unassembled WGS sequence"/>
</dbReference>
<evidence type="ECO:0000256" key="1">
    <source>
        <dbReference type="ARBA" id="ARBA00004141"/>
    </source>
</evidence>
<feature type="transmembrane region" description="Helical" evidence="6">
    <location>
        <begin position="104"/>
        <end position="122"/>
    </location>
</feature>
<feature type="transmembrane region" description="Helical" evidence="6">
    <location>
        <begin position="188"/>
        <end position="208"/>
    </location>
</feature>
<dbReference type="InterPro" id="IPR050638">
    <property type="entry name" value="AA-Vitamin_Transporters"/>
</dbReference>
<keyword evidence="5 6" id="KW-0472">Membrane</keyword>
<evidence type="ECO:0000256" key="5">
    <source>
        <dbReference type="ARBA" id="ARBA00023136"/>
    </source>
</evidence>